<accession>A0A1V3J0F0</accession>
<organism evidence="2 3">
    <name type="scientific">Rodentibacter genomosp. 1</name>
    <dbReference type="NCBI Taxonomy" id="1908264"/>
    <lineage>
        <taxon>Bacteria</taxon>
        <taxon>Pseudomonadati</taxon>
        <taxon>Pseudomonadota</taxon>
        <taxon>Gammaproteobacteria</taxon>
        <taxon>Pasteurellales</taxon>
        <taxon>Pasteurellaceae</taxon>
        <taxon>Rodentibacter</taxon>
    </lineage>
</organism>
<sequence>MTSIAKSRLEEGDYFQITRFKFKSSISYYELGIFIELYFNALVLILEMIFLKDLLKWCHFMTT</sequence>
<dbReference type="EMBL" id="MLHN01000037">
    <property type="protein sequence ID" value="OOF48103.1"/>
    <property type="molecule type" value="Genomic_DNA"/>
</dbReference>
<proteinExistence type="predicted"/>
<dbReference type="AlphaFoldDB" id="A0A1V3J0F0"/>
<gene>
    <name evidence="2" type="ORF">BKK54_11165</name>
</gene>
<dbReference type="Proteomes" id="UP000188481">
    <property type="component" value="Unassembled WGS sequence"/>
</dbReference>
<protein>
    <submittedName>
        <fullName evidence="2">Uncharacterized protein</fullName>
    </submittedName>
</protein>
<feature type="transmembrane region" description="Helical" evidence="1">
    <location>
        <begin position="31"/>
        <end position="51"/>
    </location>
</feature>
<keyword evidence="1" id="KW-0472">Membrane</keyword>
<name>A0A1V3J0F0_9PAST</name>
<keyword evidence="1" id="KW-1133">Transmembrane helix</keyword>
<evidence type="ECO:0000256" key="1">
    <source>
        <dbReference type="SAM" id="Phobius"/>
    </source>
</evidence>
<comment type="caution">
    <text evidence="2">The sequence shown here is derived from an EMBL/GenBank/DDBJ whole genome shotgun (WGS) entry which is preliminary data.</text>
</comment>
<keyword evidence="1" id="KW-0812">Transmembrane</keyword>
<evidence type="ECO:0000313" key="3">
    <source>
        <dbReference type="Proteomes" id="UP000188481"/>
    </source>
</evidence>
<evidence type="ECO:0000313" key="2">
    <source>
        <dbReference type="EMBL" id="OOF48103.1"/>
    </source>
</evidence>
<reference evidence="2 3" key="1">
    <citation type="submission" date="2016-10" db="EMBL/GenBank/DDBJ databases">
        <title>Rodentibacter gen. nov. and new species.</title>
        <authorList>
            <person name="Christensen H."/>
        </authorList>
    </citation>
    <scope>NUCLEOTIDE SEQUENCE [LARGE SCALE GENOMIC DNA]</scope>
    <source>
        <strain evidence="3">ppn416</strain>
    </source>
</reference>
<keyword evidence="3" id="KW-1185">Reference proteome</keyword>